<gene>
    <name evidence="2" type="ORF">scyTo_0005830</name>
</gene>
<feature type="region of interest" description="Disordered" evidence="1">
    <location>
        <begin position="1"/>
        <end position="27"/>
    </location>
</feature>
<dbReference type="AlphaFoldDB" id="A0A401PD57"/>
<name>A0A401PD57_SCYTO</name>
<reference evidence="2 3" key="1">
    <citation type="journal article" date="2018" name="Nat. Ecol. Evol.">
        <title>Shark genomes provide insights into elasmobranch evolution and the origin of vertebrates.</title>
        <authorList>
            <person name="Hara Y"/>
            <person name="Yamaguchi K"/>
            <person name="Onimaru K"/>
            <person name="Kadota M"/>
            <person name="Koyanagi M"/>
            <person name="Keeley SD"/>
            <person name="Tatsumi K"/>
            <person name="Tanaka K"/>
            <person name="Motone F"/>
            <person name="Kageyama Y"/>
            <person name="Nozu R"/>
            <person name="Adachi N"/>
            <person name="Nishimura O"/>
            <person name="Nakagawa R"/>
            <person name="Tanegashima C"/>
            <person name="Kiyatake I"/>
            <person name="Matsumoto R"/>
            <person name="Murakumo K"/>
            <person name="Nishida K"/>
            <person name="Terakita A"/>
            <person name="Kuratani S"/>
            <person name="Sato K"/>
            <person name="Hyodo S Kuraku.S."/>
        </authorList>
    </citation>
    <scope>NUCLEOTIDE SEQUENCE [LARGE SCALE GENOMIC DNA]</scope>
</reference>
<keyword evidence="3" id="KW-1185">Reference proteome</keyword>
<dbReference type="EMBL" id="BFAA01001876">
    <property type="protein sequence ID" value="GCB71052.1"/>
    <property type="molecule type" value="Genomic_DNA"/>
</dbReference>
<comment type="caution">
    <text evidence="2">The sequence shown here is derived from an EMBL/GenBank/DDBJ whole genome shotgun (WGS) entry which is preliminary data.</text>
</comment>
<accession>A0A401PD57</accession>
<evidence type="ECO:0000313" key="3">
    <source>
        <dbReference type="Proteomes" id="UP000288216"/>
    </source>
</evidence>
<evidence type="ECO:0000313" key="2">
    <source>
        <dbReference type="EMBL" id="GCB71052.1"/>
    </source>
</evidence>
<dbReference type="Proteomes" id="UP000288216">
    <property type="component" value="Unassembled WGS sequence"/>
</dbReference>
<protein>
    <submittedName>
        <fullName evidence="2">Uncharacterized protein</fullName>
    </submittedName>
</protein>
<sequence>MVRVQGKDLNRRVDHLRSRMEQVPEDRPRILGPVVPLAPEQLPVVPSEATGPSDFKIWEIDQSDQESDMKRLPMDVDAVQLLPVTGENVSLAGVTLVPEEAKFTFKPDSDVCVKVEILMDVV</sequence>
<evidence type="ECO:0000256" key="1">
    <source>
        <dbReference type="SAM" id="MobiDB-lite"/>
    </source>
</evidence>
<proteinExistence type="predicted"/>
<organism evidence="2 3">
    <name type="scientific">Scyliorhinus torazame</name>
    <name type="common">Cloudy catshark</name>
    <name type="synonym">Catulus torazame</name>
    <dbReference type="NCBI Taxonomy" id="75743"/>
    <lineage>
        <taxon>Eukaryota</taxon>
        <taxon>Metazoa</taxon>
        <taxon>Chordata</taxon>
        <taxon>Craniata</taxon>
        <taxon>Vertebrata</taxon>
        <taxon>Chondrichthyes</taxon>
        <taxon>Elasmobranchii</taxon>
        <taxon>Galeomorphii</taxon>
        <taxon>Galeoidea</taxon>
        <taxon>Carcharhiniformes</taxon>
        <taxon>Scyliorhinidae</taxon>
        <taxon>Scyliorhinus</taxon>
    </lineage>
</organism>